<dbReference type="Gene3D" id="3.90.79.10">
    <property type="entry name" value="Nucleoside Triphosphate Pyrophosphohydrolase"/>
    <property type="match status" value="1"/>
</dbReference>
<accession>A0A285CM75</accession>
<name>A0A285CM75_9BACI</name>
<dbReference type="Proteomes" id="UP000219546">
    <property type="component" value="Unassembled WGS sequence"/>
</dbReference>
<gene>
    <name evidence="2" type="ORF">SAMN05877753_102630</name>
</gene>
<dbReference type="OrthoDB" id="9804442at2"/>
<dbReference type="EMBL" id="OAOP01000002">
    <property type="protein sequence ID" value="SNX68631.1"/>
    <property type="molecule type" value="Genomic_DNA"/>
</dbReference>
<keyword evidence="3" id="KW-1185">Reference proteome</keyword>
<dbReference type="InterPro" id="IPR000086">
    <property type="entry name" value="NUDIX_hydrolase_dom"/>
</dbReference>
<proteinExistence type="predicted"/>
<dbReference type="AlphaFoldDB" id="A0A285CM75"/>
<dbReference type="SUPFAM" id="SSF55811">
    <property type="entry name" value="Nudix"/>
    <property type="match status" value="1"/>
</dbReference>
<evidence type="ECO:0000313" key="3">
    <source>
        <dbReference type="Proteomes" id="UP000219546"/>
    </source>
</evidence>
<reference evidence="2 3" key="1">
    <citation type="submission" date="2017-08" db="EMBL/GenBank/DDBJ databases">
        <authorList>
            <person name="de Groot N.N."/>
        </authorList>
    </citation>
    <scope>NUCLEOTIDE SEQUENCE [LARGE SCALE GENOMIC DNA]</scope>
    <source>
        <strain evidence="2 3">JC228</strain>
    </source>
</reference>
<evidence type="ECO:0000259" key="1">
    <source>
        <dbReference type="PROSITE" id="PS51462"/>
    </source>
</evidence>
<protein>
    <submittedName>
        <fullName evidence="2">NUDIX domain-containing protein</fullName>
    </submittedName>
</protein>
<sequence>MASIFAKWGEHLVKLTWIPQMKITELTKVTSVHAVCMLDGYVMLVHIKNRGFNYPGGHVEPGEELEKAVLREAYEEGYVIGSIQYIGAIEVSHEENPAFDPNGKYPLIGYQAFYRMDITECHPFLRKHESVTRIWVETSEVQYVIHDHELSQFILAEALTLNMDKGVI</sequence>
<dbReference type="InterPro" id="IPR015797">
    <property type="entry name" value="NUDIX_hydrolase-like_dom_sf"/>
</dbReference>
<evidence type="ECO:0000313" key="2">
    <source>
        <dbReference type="EMBL" id="SNX68631.1"/>
    </source>
</evidence>
<organism evidence="2 3">
    <name type="scientific">Bacillus oleivorans</name>
    <dbReference type="NCBI Taxonomy" id="1448271"/>
    <lineage>
        <taxon>Bacteria</taxon>
        <taxon>Bacillati</taxon>
        <taxon>Bacillota</taxon>
        <taxon>Bacilli</taxon>
        <taxon>Bacillales</taxon>
        <taxon>Bacillaceae</taxon>
        <taxon>Bacillus</taxon>
    </lineage>
</organism>
<feature type="domain" description="Nudix hydrolase" evidence="1">
    <location>
        <begin position="25"/>
        <end position="158"/>
    </location>
</feature>
<dbReference type="PROSITE" id="PS51462">
    <property type="entry name" value="NUDIX"/>
    <property type="match status" value="1"/>
</dbReference>
<dbReference type="Pfam" id="PF00293">
    <property type="entry name" value="NUDIX"/>
    <property type="match status" value="1"/>
</dbReference>
<dbReference type="RefSeq" id="WP_097157788.1">
    <property type="nucleotide sequence ID" value="NZ_JBEPMQ010000001.1"/>
</dbReference>